<dbReference type="EMBL" id="AACKDQ010000073">
    <property type="protein sequence ID" value="EAK9318585.1"/>
    <property type="molecule type" value="Genomic_DNA"/>
</dbReference>
<evidence type="ECO:0000313" key="4">
    <source>
        <dbReference type="EMBL" id="EAG4332627.1"/>
    </source>
</evidence>
<evidence type="ECO:0000313" key="17">
    <source>
        <dbReference type="Proteomes" id="UP000467347"/>
    </source>
</evidence>
<evidence type="ECO:0000313" key="5">
    <source>
        <dbReference type="EMBL" id="EAG6170764.1"/>
    </source>
</evidence>
<dbReference type="EMBL" id="AANCRK010000019">
    <property type="protein sequence ID" value="EDN7716481.1"/>
    <property type="molecule type" value="Genomic_DNA"/>
</dbReference>
<accession>A0A3T1Z2A6</accession>
<evidence type="ECO:0000313" key="7">
    <source>
        <dbReference type="EMBL" id="ECB9475141.1"/>
    </source>
</evidence>
<reference evidence="6 14" key="1">
    <citation type="submission" date="2019-04" db="EMBL/GenBank/DDBJ databases">
        <authorList>
            <consortium name="GenomeTrakr network: Whole genome sequencing for foodborne pathogen traceback"/>
        </authorList>
    </citation>
    <scope>NUCLEOTIDE SEQUENCE [LARGE SCALE GENOMIC DNA]</scope>
    <source>
        <strain evidence="6 14">PHLUSALM00088</strain>
    </source>
</reference>
<evidence type="ECO:0000313" key="12">
    <source>
        <dbReference type="Proteomes" id="UP000389283"/>
    </source>
</evidence>
<dbReference type="InterPro" id="IPR007489">
    <property type="entry name" value="RocS-like_C"/>
</dbReference>
<dbReference type="AlphaFoldDB" id="A0A3T1Z2A6"/>
<dbReference type="RefSeq" id="WP_049961588.1">
    <property type="nucleotide sequence ID" value="NZ_CP045971.1"/>
</dbReference>
<feature type="domain" description="Regulator of chromosome segregation-like C-terminal" evidence="2">
    <location>
        <begin position="86"/>
        <end position="121"/>
    </location>
</feature>
<evidence type="ECO:0000313" key="9">
    <source>
        <dbReference type="EMBL" id="ECC1558269.1"/>
    </source>
</evidence>
<evidence type="ECO:0000313" key="13">
    <source>
        <dbReference type="Proteomes" id="UP000398321"/>
    </source>
</evidence>
<gene>
    <name evidence="3" type="ORF">B1N52_15730</name>
    <name evidence="4" type="ORF">CAV64_15395</name>
    <name evidence="5" type="ORF">DCT16_15425</name>
    <name evidence="6" type="ORF">FA835_15930</name>
    <name evidence="8" type="ORF">FLQ97_15405</name>
    <name evidence="7" type="ORF">FLR03_15840</name>
    <name evidence="9" type="ORF">FNX40_15880</name>
    <name evidence="11" type="ORF">GJW51_15245</name>
    <name evidence="10" type="ORF">GQG13_15325</name>
</gene>
<evidence type="ECO:0000313" key="20">
    <source>
        <dbReference type="Proteomes" id="UP000566721"/>
    </source>
</evidence>
<dbReference type="EMBL" id="AAHZFN010000040">
    <property type="protein sequence ID" value="ECB9475141.1"/>
    <property type="molecule type" value="Genomic_DNA"/>
</dbReference>
<evidence type="ECO:0000313" key="8">
    <source>
        <dbReference type="EMBL" id="ECB9515102.1"/>
    </source>
</evidence>
<dbReference type="Proteomes" id="UP000525850">
    <property type="component" value="Unassembled WGS sequence"/>
</dbReference>
<proteinExistence type="predicted"/>
<dbReference type="EMBL" id="AANDSR010000026">
    <property type="protein sequence ID" value="EDN9838019.1"/>
    <property type="molecule type" value="Genomic_DNA"/>
</dbReference>
<evidence type="ECO:0000313" key="6">
    <source>
        <dbReference type="EMBL" id="EAK9318585.1"/>
    </source>
</evidence>
<dbReference type="Proteomes" id="UP000398321">
    <property type="component" value="Unassembled WGS sequence"/>
</dbReference>
<dbReference type="Proteomes" id="UP000389283">
    <property type="component" value="Unassembled WGS sequence"/>
</dbReference>
<dbReference type="EMBL" id="AABBAW010000020">
    <property type="protein sequence ID" value="EAG2516580.1"/>
    <property type="molecule type" value="Genomic_DNA"/>
</dbReference>
<sequence length="150" mass="17761">MADKTIRELSEELGVSKQRIQQVVDNLPTSKKPQKINNRYVINIDIQKEIKKNIQKSKNESNKENNKFGDKKTTSENDYLSVITMQLKEKDKQIEQLQKLLEQQQILTLQANKKVERLEMDKEDQEDSLEKEKEKSQGFFARFFNNKEKN</sequence>
<dbReference type="EMBL" id="AABBYJ010000021">
    <property type="protein sequence ID" value="EAG4332627.1"/>
    <property type="molecule type" value="Genomic_DNA"/>
</dbReference>
<dbReference type="Proteomes" id="UP000423131">
    <property type="component" value="Unassembled WGS sequence"/>
</dbReference>
<name>A0A3T1Z2A6_LISMN</name>
<organism evidence="9 12">
    <name type="scientific">Listeria monocytogenes</name>
    <dbReference type="NCBI Taxonomy" id="1639"/>
    <lineage>
        <taxon>Bacteria</taxon>
        <taxon>Bacillati</taxon>
        <taxon>Bacillota</taxon>
        <taxon>Bacilli</taxon>
        <taxon>Bacillales</taxon>
        <taxon>Listeriaceae</taxon>
        <taxon>Listeria</taxon>
    </lineage>
</organism>
<evidence type="ECO:0000313" key="10">
    <source>
        <dbReference type="EMBL" id="EDN7716481.1"/>
    </source>
</evidence>
<evidence type="ECO:0000313" key="15">
    <source>
        <dbReference type="Proteomes" id="UP000423131"/>
    </source>
</evidence>
<dbReference type="EMBL" id="AABCVX010000015">
    <property type="protein sequence ID" value="EAG6170764.1"/>
    <property type="molecule type" value="Genomic_DNA"/>
</dbReference>
<dbReference type="Proteomes" id="UP000455569">
    <property type="component" value="Unassembled WGS sequence"/>
</dbReference>
<protein>
    <submittedName>
        <fullName evidence="9">DUF536 domain-containing protein</fullName>
    </submittedName>
</protein>
<dbReference type="EMBL" id="AAHZFY010000067">
    <property type="protein sequence ID" value="ECB9515102.1"/>
    <property type="molecule type" value="Genomic_DNA"/>
</dbReference>
<dbReference type="Pfam" id="PF04394">
    <property type="entry name" value="DUF536"/>
    <property type="match status" value="1"/>
</dbReference>
<dbReference type="Proteomes" id="UP000410967">
    <property type="component" value="Unassembled WGS sequence"/>
</dbReference>
<reference evidence="12 13" key="2">
    <citation type="submission" date="2019-07" db="EMBL/GenBank/DDBJ databases">
        <authorList>
            <consortium name="GenomeTrakr: Next Generation Sequencing Network for Food Pathogen Tracability"/>
        </authorList>
    </citation>
    <scope>NUCLEOTIDE SEQUENCE [LARGE SCALE GENOMIC DNA]</scope>
    <source>
        <strain evidence="10 16">CFSAN102901</strain>
        <strain evidence="7 15">FDA00014336</strain>
        <strain evidence="9 12">FDA00014370</strain>
        <strain evidence="8 13">FDA00014392</strain>
        <strain evidence="4 19">FDA1005580-S054-001</strain>
        <strain evidence="3 18">FDA960927-006-004</strain>
        <strain evidence="5 20">FLAG-38921</strain>
        <strain evidence="11 17">OSF101448</strain>
    </source>
</reference>
<dbReference type="Proteomes" id="UP000540117">
    <property type="component" value="Unassembled WGS sequence"/>
</dbReference>
<evidence type="ECO:0000313" key="14">
    <source>
        <dbReference type="Proteomes" id="UP000410967"/>
    </source>
</evidence>
<feature type="region of interest" description="Disordered" evidence="1">
    <location>
        <begin position="53"/>
        <end position="75"/>
    </location>
</feature>
<evidence type="ECO:0000313" key="19">
    <source>
        <dbReference type="Proteomes" id="UP000540117"/>
    </source>
</evidence>
<comment type="caution">
    <text evidence="9">The sequence shown here is derived from an EMBL/GenBank/DDBJ whole genome shotgun (WGS) entry which is preliminary data.</text>
</comment>
<dbReference type="EMBL" id="AAIAJJ010000024">
    <property type="protein sequence ID" value="ECC1558269.1"/>
    <property type="molecule type" value="Genomic_DNA"/>
</dbReference>
<evidence type="ECO:0000313" key="16">
    <source>
        <dbReference type="Proteomes" id="UP000455569"/>
    </source>
</evidence>
<evidence type="ECO:0000259" key="2">
    <source>
        <dbReference type="Pfam" id="PF04394"/>
    </source>
</evidence>
<dbReference type="Proteomes" id="UP000467347">
    <property type="component" value="Unassembled WGS sequence"/>
</dbReference>
<evidence type="ECO:0000313" key="18">
    <source>
        <dbReference type="Proteomes" id="UP000525850"/>
    </source>
</evidence>
<evidence type="ECO:0000313" key="11">
    <source>
        <dbReference type="EMBL" id="EDN9838019.1"/>
    </source>
</evidence>
<dbReference type="Proteomes" id="UP000566721">
    <property type="component" value="Unassembled WGS sequence"/>
</dbReference>
<evidence type="ECO:0000256" key="1">
    <source>
        <dbReference type="SAM" id="MobiDB-lite"/>
    </source>
</evidence>
<evidence type="ECO:0000313" key="3">
    <source>
        <dbReference type="EMBL" id="EAG2516580.1"/>
    </source>
</evidence>